<comment type="caution">
    <text evidence="1">The sequence shown here is derived from an EMBL/GenBank/DDBJ whole genome shotgun (WGS) entry which is preliminary data.</text>
</comment>
<accession>A0A363UPY6</accession>
<dbReference type="AlphaFoldDB" id="A0A363UPY6"/>
<protein>
    <submittedName>
        <fullName evidence="1">Type 1 pili tip component</fullName>
    </submittedName>
</protein>
<sequence>MRMKQLLEQWQSDAAAPRAAKVYEIRLPLFDAAKIAALSELFPGRSEEQILTDLLSAALDQIEAEFPYERGPVAEVDEEGDPIYADAGLTPRYRALIDQHVERLKNSDSEGGGG</sequence>
<name>A0A363UPY6_9GAMM</name>
<dbReference type="EMBL" id="QEQK01000002">
    <property type="protein sequence ID" value="PWN57523.1"/>
    <property type="molecule type" value="Genomic_DNA"/>
</dbReference>
<gene>
    <name evidence="1" type="ORF">DEH80_02690</name>
</gene>
<organism evidence="1 2">
    <name type="scientific">Abyssibacter profundi</name>
    <dbReference type="NCBI Taxonomy" id="2182787"/>
    <lineage>
        <taxon>Bacteria</taxon>
        <taxon>Pseudomonadati</taxon>
        <taxon>Pseudomonadota</taxon>
        <taxon>Gammaproteobacteria</taxon>
        <taxon>Chromatiales</taxon>
        <taxon>Oceanococcaceae</taxon>
        <taxon>Abyssibacter</taxon>
    </lineage>
</organism>
<evidence type="ECO:0000313" key="1">
    <source>
        <dbReference type="EMBL" id="PWN57523.1"/>
    </source>
</evidence>
<reference evidence="1 2" key="1">
    <citation type="submission" date="2018-05" db="EMBL/GenBank/DDBJ databases">
        <title>Abyssibacter profundi OUC007T gen. nov., sp. nov, a marine bacterium isolated from seawater of the Mariana Trench.</title>
        <authorList>
            <person name="Zhou S."/>
        </authorList>
    </citation>
    <scope>NUCLEOTIDE SEQUENCE [LARGE SCALE GENOMIC DNA]</scope>
    <source>
        <strain evidence="1 2">OUC007</strain>
    </source>
</reference>
<proteinExistence type="predicted"/>
<dbReference type="Proteomes" id="UP000251800">
    <property type="component" value="Unassembled WGS sequence"/>
</dbReference>
<dbReference type="OrthoDB" id="6386565at2"/>
<evidence type="ECO:0000313" key="2">
    <source>
        <dbReference type="Proteomes" id="UP000251800"/>
    </source>
</evidence>
<keyword evidence="2" id="KW-1185">Reference proteome</keyword>